<dbReference type="AlphaFoldDB" id="A0A9W9DV23"/>
<comment type="caution">
    <text evidence="2">The sequence shown here is derived from an EMBL/GenBank/DDBJ whole genome shotgun (WGS) entry which is preliminary data.</text>
</comment>
<dbReference type="Gene3D" id="1.10.510.10">
    <property type="entry name" value="Transferase(Phosphotransferase) domain 1"/>
    <property type="match status" value="1"/>
</dbReference>
<reference evidence="2" key="1">
    <citation type="submission" date="2022-08" db="EMBL/GenBank/DDBJ databases">
        <title>A Global Phylogenomic Analysis of the Shiitake Genus Lentinula.</title>
        <authorList>
            <consortium name="DOE Joint Genome Institute"/>
            <person name="Sierra-Patev S."/>
            <person name="Min B."/>
            <person name="Naranjo-Ortiz M."/>
            <person name="Looney B."/>
            <person name="Konkel Z."/>
            <person name="Slot J.C."/>
            <person name="Sakamoto Y."/>
            <person name="Steenwyk J.L."/>
            <person name="Rokas A."/>
            <person name="Carro J."/>
            <person name="Camarero S."/>
            <person name="Ferreira P."/>
            <person name="Molpeceres G."/>
            <person name="Ruiz-Duenas F.J."/>
            <person name="Serrano A."/>
            <person name="Henrissat B."/>
            <person name="Drula E."/>
            <person name="Hughes K.W."/>
            <person name="Mata J.L."/>
            <person name="Ishikawa N.K."/>
            <person name="Vargas-Isla R."/>
            <person name="Ushijima S."/>
            <person name="Smith C.A."/>
            <person name="Ahrendt S."/>
            <person name="Andreopoulos W."/>
            <person name="He G."/>
            <person name="Labutti K."/>
            <person name="Lipzen A."/>
            <person name="Ng V."/>
            <person name="Riley R."/>
            <person name="Sandor L."/>
            <person name="Barry K."/>
            <person name="Martinez A.T."/>
            <person name="Xiao Y."/>
            <person name="Gibbons J.G."/>
            <person name="Terashima K."/>
            <person name="Grigoriev I.V."/>
            <person name="Hibbett D.S."/>
        </authorList>
    </citation>
    <scope>NUCLEOTIDE SEQUENCE</scope>
    <source>
        <strain evidence="2">JLM2183</strain>
    </source>
</reference>
<dbReference type="Proteomes" id="UP001150266">
    <property type="component" value="Unassembled WGS sequence"/>
</dbReference>
<proteinExistence type="predicted"/>
<evidence type="ECO:0000259" key="1">
    <source>
        <dbReference type="PROSITE" id="PS50011"/>
    </source>
</evidence>
<dbReference type="GO" id="GO:0005524">
    <property type="term" value="F:ATP binding"/>
    <property type="evidence" value="ECO:0007669"/>
    <property type="project" value="InterPro"/>
</dbReference>
<dbReference type="InterPro" id="IPR000719">
    <property type="entry name" value="Prot_kinase_dom"/>
</dbReference>
<sequence length="265" mass="30582">MMTTTAGIVKDTEKGTKSSVLSVHFQLNTAKSLTLILYLAQDMNHLGSQLKGTWLEDPQPRGSNNEGLYTLVSPYFVSKDNQIPGKEIMIKLVDIERRDAPCEVFALRKLKALQEKKGHVVSFVDSGWMKNWHQRIGVIVMHRSPGKPLFALDQWKQGDKVELLNFVRDGLKSIVWELVAELKYIHCDWRPENVLVDVIDPSTREIHIIDFGQPSIYQIKENRSPTPEEFTVWFNKQFDFLWKYSIDQALANLQNKAVKEMKKRV</sequence>
<dbReference type="SUPFAM" id="SSF56112">
    <property type="entry name" value="Protein kinase-like (PK-like)"/>
    <property type="match status" value="1"/>
</dbReference>
<name>A0A9W9DV23_9AGAR</name>
<organism evidence="2 3">
    <name type="scientific">Lentinula aciculospora</name>
    <dbReference type="NCBI Taxonomy" id="153920"/>
    <lineage>
        <taxon>Eukaryota</taxon>
        <taxon>Fungi</taxon>
        <taxon>Dikarya</taxon>
        <taxon>Basidiomycota</taxon>
        <taxon>Agaricomycotina</taxon>
        <taxon>Agaricomycetes</taxon>
        <taxon>Agaricomycetidae</taxon>
        <taxon>Agaricales</taxon>
        <taxon>Marasmiineae</taxon>
        <taxon>Omphalotaceae</taxon>
        <taxon>Lentinula</taxon>
    </lineage>
</organism>
<protein>
    <recommendedName>
        <fullName evidence="1">Protein kinase domain-containing protein</fullName>
    </recommendedName>
</protein>
<dbReference type="OrthoDB" id="2966935at2759"/>
<gene>
    <name evidence="2" type="ORF">J3R30DRAFT_1367308</name>
</gene>
<accession>A0A9W9DV23</accession>
<feature type="domain" description="Protein kinase" evidence="1">
    <location>
        <begin position="55"/>
        <end position="265"/>
    </location>
</feature>
<dbReference type="GO" id="GO:0004672">
    <property type="term" value="F:protein kinase activity"/>
    <property type="evidence" value="ECO:0007669"/>
    <property type="project" value="InterPro"/>
</dbReference>
<evidence type="ECO:0000313" key="2">
    <source>
        <dbReference type="EMBL" id="KAJ4485508.1"/>
    </source>
</evidence>
<dbReference type="PROSITE" id="PS50011">
    <property type="entry name" value="PROTEIN_KINASE_DOM"/>
    <property type="match status" value="1"/>
</dbReference>
<dbReference type="EMBL" id="JAOTPV010000003">
    <property type="protein sequence ID" value="KAJ4485508.1"/>
    <property type="molecule type" value="Genomic_DNA"/>
</dbReference>
<keyword evidence="3" id="KW-1185">Reference proteome</keyword>
<dbReference type="InterPro" id="IPR011009">
    <property type="entry name" value="Kinase-like_dom_sf"/>
</dbReference>
<evidence type="ECO:0000313" key="3">
    <source>
        <dbReference type="Proteomes" id="UP001150266"/>
    </source>
</evidence>
<dbReference type="Gene3D" id="3.30.200.20">
    <property type="entry name" value="Phosphorylase Kinase, domain 1"/>
    <property type="match status" value="1"/>
</dbReference>